<gene>
    <name evidence="6" type="primary">PSME3IP1</name>
</gene>
<dbReference type="KEGG" id="pmrn:116957081"/>
<keyword evidence="2" id="KW-0539">Nucleus</keyword>
<protein>
    <submittedName>
        <fullName evidence="6">PSME3-interacting protein isoform X1</fullName>
    </submittedName>
</protein>
<dbReference type="RefSeq" id="XP_032834920.1">
    <property type="nucleotide sequence ID" value="XM_032979029.1"/>
</dbReference>
<accession>A0AAJ7XHV8</accession>
<evidence type="ECO:0000313" key="5">
    <source>
        <dbReference type="Proteomes" id="UP001318040"/>
    </source>
</evidence>
<organism evidence="5 6">
    <name type="scientific">Petromyzon marinus</name>
    <name type="common">Sea lamprey</name>
    <dbReference type="NCBI Taxonomy" id="7757"/>
    <lineage>
        <taxon>Eukaryota</taxon>
        <taxon>Metazoa</taxon>
        <taxon>Chordata</taxon>
        <taxon>Craniata</taxon>
        <taxon>Vertebrata</taxon>
        <taxon>Cyclostomata</taxon>
        <taxon>Hyperoartia</taxon>
        <taxon>Petromyzontiformes</taxon>
        <taxon>Petromyzontidae</taxon>
        <taxon>Petromyzon</taxon>
    </lineage>
</organism>
<comment type="subcellular location">
    <subcellularLocation>
        <location evidence="1">Nucleus</location>
    </subcellularLocation>
</comment>
<feature type="region of interest" description="Disordered" evidence="3">
    <location>
        <begin position="247"/>
        <end position="294"/>
    </location>
</feature>
<dbReference type="PANTHER" id="PTHR13495">
    <property type="entry name" value="NEFA-INTERACTING NUCLEAR PROTEIN NIP30"/>
    <property type="match status" value="1"/>
</dbReference>
<evidence type="ECO:0000256" key="3">
    <source>
        <dbReference type="SAM" id="MobiDB-lite"/>
    </source>
</evidence>
<dbReference type="PANTHER" id="PTHR13495:SF0">
    <property type="entry name" value="PSME3-INTERACTING PROTEIN"/>
    <property type="match status" value="1"/>
</dbReference>
<sequence>MAEELLMKSRFVSEAALEEKRKQRQSEWERVRQPEDPVECPEEEYDARSLFERLQEQKDKKQAEYDEQFKFKNMVRGLETDEVDFLSEVSKQQELLDRRRIIEDRRAILEYRDAVVRRASALEKELPDRSDKRAMAVAVTAAAAAPAAPAEAKLKPKPRPSQTQLLAGAVKRRSSSSSNSTDEMTVPKRPRGGEGVATDSPATTASRELAGVAVVGRGGPAAVVVGGSPAVVVVGGNKTVAVLPGLGAYTESSDEDSSDDGGGGDGGGDGGGGGGGGGDGGDDEDRGTTGREDL</sequence>
<proteinExistence type="predicted"/>
<feature type="compositionally biased region" description="Gly residues" evidence="3">
    <location>
        <begin position="260"/>
        <end position="279"/>
    </location>
</feature>
<feature type="domain" description="FAM192A/Fyv6 N-terminal" evidence="4">
    <location>
        <begin position="11"/>
        <end position="112"/>
    </location>
</feature>
<feature type="region of interest" description="Disordered" evidence="3">
    <location>
        <begin position="145"/>
        <end position="204"/>
    </location>
</feature>
<name>A0AAJ7XHV8_PETMA</name>
<evidence type="ECO:0000256" key="2">
    <source>
        <dbReference type="ARBA" id="ARBA00023242"/>
    </source>
</evidence>
<dbReference type="AlphaFoldDB" id="A0AAJ7XHV8"/>
<feature type="compositionally biased region" description="Basic and acidic residues" evidence="3">
    <location>
        <begin position="22"/>
        <end position="35"/>
    </location>
</feature>
<reference evidence="6" key="1">
    <citation type="submission" date="2025-08" db="UniProtKB">
        <authorList>
            <consortium name="RefSeq"/>
        </authorList>
    </citation>
    <scope>IDENTIFICATION</scope>
    <source>
        <tissue evidence="6">Sperm</tissue>
    </source>
</reference>
<keyword evidence="5" id="KW-1185">Reference proteome</keyword>
<dbReference type="Pfam" id="PF10187">
    <property type="entry name" value="FAM192A_Fyv6_N"/>
    <property type="match status" value="1"/>
</dbReference>
<feature type="region of interest" description="Disordered" evidence="3">
    <location>
        <begin position="22"/>
        <end position="44"/>
    </location>
</feature>
<evidence type="ECO:0000313" key="6">
    <source>
        <dbReference type="RefSeq" id="XP_032834920.1"/>
    </source>
</evidence>
<dbReference type="InterPro" id="IPR019331">
    <property type="entry name" value="FAM192A/Fyv6_N"/>
</dbReference>
<dbReference type="GO" id="GO:0005634">
    <property type="term" value="C:nucleus"/>
    <property type="evidence" value="ECO:0007669"/>
    <property type="project" value="UniProtKB-SubCell"/>
</dbReference>
<evidence type="ECO:0000256" key="1">
    <source>
        <dbReference type="ARBA" id="ARBA00004123"/>
    </source>
</evidence>
<evidence type="ECO:0000259" key="4">
    <source>
        <dbReference type="Pfam" id="PF10187"/>
    </source>
</evidence>
<dbReference type="InterPro" id="IPR039845">
    <property type="entry name" value="FAM192A"/>
</dbReference>
<dbReference type="Proteomes" id="UP001318040">
    <property type="component" value="Chromosome 69"/>
</dbReference>